<organism evidence="1">
    <name type="scientific">Fusarium pseudograminearum CS3487</name>
    <dbReference type="NCBI Taxonomy" id="1318458"/>
    <lineage>
        <taxon>Eukaryota</taxon>
        <taxon>Fungi</taxon>
        <taxon>Dikarya</taxon>
        <taxon>Ascomycota</taxon>
        <taxon>Pezizomycotina</taxon>
        <taxon>Sordariomycetes</taxon>
        <taxon>Hypocreomycetidae</taxon>
        <taxon>Hypocreales</taxon>
        <taxon>Nectriaceae</taxon>
        <taxon>Fusarium</taxon>
    </lineage>
</organism>
<reference evidence="1" key="1">
    <citation type="submission" date="2013-05" db="EMBL/GenBank/DDBJ databases">
        <title>Draft genome sequences of six wheat associated Fusarium spp. isolates.</title>
        <authorList>
            <person name="Moolhuijzen P.M."/>
            <person name="Manners J.M."/>
            <person name="Wilcox S."/>
            <person name="Bellgard M.I."/>
            <person name="Gardiner D.M."/>
        </authorList>
    </citation>
    <scope>NUCLEOTIDE SEQUENCE</scope>
    <source>
        <strain evidence="1">CS3487</strain>
        <strain evidence="1">CS3487</strain>
    </source>
</reference>
<protein>
    <submittedName>
        <fullName evidence="1">WGS project CBME000000000 data, contig CS3487_c001095</fullName>
    </submittedName>
</protein>
<evidence type="ECO:0000313" key="1">
    <source>
        <dbReference type="EMBL" id="CEG02874.1"/>
    </source>
</evidence>
<comment type="caution">
    <text evidence="1">The sequence shown here is derived from an EMBL/GenBank/DDBJ whole genome shotgun (WGS) entry which is preliminary data.</text>
</comment>
<sequence>MMELGALFVDFYSFMATLNYDKSELKIPPPTGWPEITSESCGGTKSDYAIEVLRHLPYFNSKGKSRIHYKSKLCDLTAWSPDDFKKNRETYDFMEF</sequence>
<dbReference type="AlphaFoldDB" id="A0A096PCX3"/>
<gene>
    <name evidence="1" type="ORF">BN848_0070980</name>
</gene>
<proteinExistence type="predicted"/>
<dbReference type="EMBL" id="CBME010001090">
    <property type="protein sequence ID" value="CEG02874.1"/>
    <property type="molecule type" value="Genomic_DNA"/>
</dbReference>
<name>A0A096PCX3_FUSPS</name>
<accession>A0A096PCX3</accession>